<organism evidence="1 2">
    <name type="scientific">Echinococcus canadensis</name>
    <dbReference type="NCBI Taxonomy" id="519352"/>
    <lineage>
        <taxon>Eukaryota</taxon>
        <taxon>Metazoa</taxon>
        <taxon>Spiralia</taxon>
        <taxon>Lophotrochozoa</taxon>
        <taxon>Platyhelminthes</taxon>
        <taxon>Cestoda</taxon>
        <taxon>Eucestoda</taxon>
        <taxon>Cyclophyllidea</taxon>
        <taxon>Taeniidae</taxon>
        <taxon>Echinococcus</taxon>
        <taxon>Echinococcus canadensis group</taxon>
    </lineage>
</organism>
<evidence type="ECO:0000313" key="2">
    <source>
        <dbReference type="WBParaSite" id="maker-E.canG7_contigs_4438-snap-gene-0.0-mRNA-1"/>
    </source>
</evidence>
<dbReference type="WBParaSite" id="maker-E.canG7_contigs_4438-snap-gene-0.0-mRNA-1">
    <property type="protein sequence ID" value="maker-E.canG7_contigs_4438-snap-gene-0.0-mRNA-1"/>
    <property type="gene ID" value="EcG7_10562"/>
</dbReference>
<dbReference type="Proteomes" id="UP000887562">
    <property type="component" value="Unplaced"/>
</dbReference>
<reference evidence="2" key="1">
    <citation type="submission" date="2022-11" db="UniProtKB">
        <authorList>
            <consortium name="WormBaseParasite"/>
        </authorList>
    </citation>
    <scope>IDENTIFICATION</scope>
</reference>
<proteinExistence type="predicted"/>
<sequence length="131" mass="14843">MINIRVPVDLVQVCHINNFAFTTTLLSSLPHGTNPQRFRPLDLKLLSLLNTSLKFGEENQWNTVTIALFLERRRGTKEAKNQMKGQPVLPLGCVSIQLPLFMHLRRKSSNGGGKLYNANAKRSITLRWCSI</sequence>
<protein>
    <submittedName>
        <fullName evidence="2">Uncharacterized protein</fullName>
    </submittedName>
</protein>
<dbReference type="AlphaFoldDB" id="A0A915EYX2"/>
<name>A0A915EYX2_9CEST</name>
<accession>A0A915EYX2</accession>
<keyword evidence="1" id="KW-1185">Reference proteome</keyword>
<evidence type="ECO:0000313" key="1">
    <source>
        <dbReference type="Proteomes" id="UP000887562"/>
    </source>
</evidence>